<dbReference type="PROSITE" id="PS51747">
    <property type="entry name" value="CYT_DCMP_DEAMINASES_2"/>
    <property type="match status" value="1"/>
</dbReference>
<dbReference type="CDD" id="cd01284">
    <property type="entry name" value="Riboflavin_deaminase-reductase"/>
    <property type="match status" value="1"/>
</dbReference>
<feature type="non-terminal residue" evidence="4">
    <location>
        <position position="116"/>
    </location>
</feature>
<dbReference type="Gene3D" id="3.40.140.10">
    <property type="entry name" value="Cytidine Deaminase, domain 2"/>
    <property type="match status" value="1"/>
</dbReference>
<evidence type="ECO:0000256" key="1">
    <source>
        <dbReference type="ARBA" id="ARBA00022723"/>
    </source>
</evidence>
<dbReference type="PANTHER" id="PTHR11079">
    <property type="entry name" value="CYTOSINE DEAMINASE FAMILY MEMBER"/>
    <property type="match status" value="1"/>
</dbReference>
<dbReference type="InterPro" id="IPR002125">
    <property type="entry name" value="CMP_dCMP_dom"/>
</dbReference>
<keyword evidence="1" id="KW-0479">Metal-binding</keyword>
<reference evidence="4" key="1">
    <citation type="submission" date="2018-05" db="EMBL/GenBank/DDBJ databases">
        <authorList>
            <person name="Lanie J.A."/>
            <person name="Ng W.-L."/>
            <person name="Kazmierczak K.M."/>
            <person name="Andrzejewski T.M."/>
            <person name="Davidsen T.M."/>
            <person name="Wayne K.J."/>
            <person name="Tettelin H."/>
            <person name="Glass J.I."/>
            <person name="Rusch D."/>
            <person name="Podicherti R."/>
            <person name="Tsui H.-C.T."/>
            <person name="Winkler M.E."/>
        </authorList>
    </citation>
    <scope>NUCLEOTIDE SEQUENCE</scope>
</reference>
<keyword evidence="2" id="KW-0862">Zinc</keyword>
<proteinExistence type="predicted"/>
<dbReference type="GO" id="GO:0008270">
    <property type="term" value="F:zinc ion binding"/>
    <property type="evidence" value="ECO:0007669"/>
    <property type="project" value="InterPro"/>
</dbReference>
<dbReference type="PROSITE" id="PS00903">
    <property type="entry name" value="CYT_DCMP_DEAMINASES_1"/>
    <property type="match status" value="1"/>
</dbReference>
<evidence type="ECO:0000256" key="2">
    <source>
        <dbReference type="ARBA" id="ARBA00022833"/>
    </source>
</evidence>
<dbReference type="GO" id="GO:0008835">
    <property type="term" value="F:diaminohydroxyphosphoribosylaminopyrimidine deaminase activity"/>
    <property type="evidence" value="ECO:0007669"/>
    <property type="project" value="TreeGrafter"/>
</dbReference>
<accession>A0A383AWG4</accession>
<name>A0A383AWG4_9ZZZZ</name>
<evidence type="ECO:0000259" key="3">
    <source>
        <dbReference type="PROSITE" id="PS51747"/>
    </source>
</evidence>
<sequence>MKYMDRALELAENAIRNVSPNPPVGALVVSNGRVVGEGWTQPPGNNHAEIMALNQAKQSAKNSVLYITLEPCCFYGRTPPCVEAIVEAGVKEVHVSILDPNPRVNGNGLDYLKNAG</sequence>
<feature type="domain" description="CMP/dCMP-type deaminase" evidence="3">
    <location>
        <begin position="1"/>
        <end position="116"/>
    </location>
</feature>
<dbReference type="Pfam" id="PF00383">
    <property type="entry name" value="dCMP_cyt_deam_1"/>
    <property type="match status" value="1"/>
</dbReference>
<organism evidence="4">
    <name type="scientific">marine metagenome</name>
    <dbReference type="NCBI Taxonomy" id="408172"/>
    <lineage>
        <taxon>unclassified sequences</taxon>
        <taxon>metagenomes</taxon>
        <taxon>ecological metagenomes</taxon>
    </lineage>
</organism>
<dbReference type="InterPro" id="IPR016192">
    <property type="entry name" value="APOBEC/CMP_deaminase_Zn-bd"/>
</dbReference>
<gene>
    <name evidence="4" type="ORF">METZ01_LOCUS464332</name>
</gene>
<protein>
    <recommendedName>
        <fullName evidence="3">CMP/dCMP-type deaminase domain-containing protein</fullName>
    </recommendedName>
</protein>
<dbReference type="AlphaFoldDB" id="A0A383AWG4"/>
<dbReference type="InterPro" id="IPR016193">
    <property type="entry name" value="Cytidine_deaminase-like"/>
</dbReference>
<dbReference type="EMBL" id="UINC01195075">
    <property type="protein sequence ID" value="SVE11478.1"/>
    <property type="molecule type" value="Genomic_DNA"/>
</dbReference>
<dbReference type="PANTHER" id="PTHR11079:SF162">
    <property type="entry name" value="RIBOFLAVIN BIOSYNTHESIS PROTEIN PYRD, CHLOROPLASTIC"/>
    <property type="match status" value="1"/>
</dbReference>
<evidence type="ECO:0000313" key="4">
    <source>
        <dbReference type="EMBL" id="SVE11478.1"/>
    </source>
</evidence>
<dbReference type="SUPFAM" id="SSF53927">
    <property type="entry name" value="Cytidine deaminase-like"/>
    <property type="match status" value="1"/>
</dbReference>